<keyword evidence="3" id="KW-1185">Reference proteome</keyword>
<evidence type="ECO:0000313" key="3">
    <source>
        <dbReference type="Proteomes" id="UP001174909"/>
    </source>
</evidence>
<organism evidence="2 3">
    <name type="scientific">Geodia barretti</name>
    <name type="common">Barrett's horny sponge</name>
    <dbReference type="NCBI Taxonomy" id="519541"/>
    <lineage>
        <taxon>Eukaryota</taxon>
        <taxon>Metazoa</taxon>
        <taxon>Porifera</taxon>
        <taxon>Demospongiae</taxon>
        <taxon>Heteroscleromorpha</taxon>
        <taxon>Tetractinellida</taxon>
        <taxon>Astrophorina</taxon>
        <taxon>Geodiidae</taxon>
        <taxon>Geodia</taxon>
    </lineage>
</organism>
<gene>
    <name evidence="2" type="ORF">GBAR_LOCUS8406</name>
</gene>
<reference evidence="2" key="1">
    <citation type="submission" date="2023-03" db="EMBL/GenBank/DDBJ databases">
        <authorList>
            <person name="Steffen K."/>
            <person name="Cardenas P."/>
        </authorList>
    </citation>
    <scope>NUCLEOTIDE SEQUENCE</scope>
</reference>
<accession>A0AA35RM16</accession>
<sequence>MQIRPTWLPCKKSLIRRNIRAGNVKKSSTPLHQTLVGRPTNS</sequence>
<evidence type="ECO:0000313" key="2">
    <source>
        <dbReference type="EMBL" id="CAI8013203.1"/>
    </source>
</evidence>
<proteinExistence type="predicted"/>
<dbReference type="EMBL" id="CASHTH010001246">
    <property type="protein sequence ID" value="CAI8013203.1"/>
    <property type="molecule type" value="Genomic_DNA"/>
</dbReference>
<comment type="caution">
    <text evidence="2">The sequence shown here is derived from an EMBL/GenBank/DDBJ whole genome shotgun (WGS) entry which is preliminary data.</text>
</comment>
<protein>
    <submittedName>
        <fullName evidence="2">Uncharacterized protein</fullName>
    </submittedName>
</protein>
<name>A0AA35RM16_GEOBA</name>
<evidence type="ECO:0000256" key="1">
    <source>
        <dbReference type="SAM" id="MobiDB-lite"/>
    </source>
</evidence>
<feature type="region of interest" description="Disordered" evidence="1">
    <location>
        <begin position="23"/>
        <end position="42"/>
    </location>
</feature>
<dbReference type="AlphaFoldDB" id="A0AA35RM16"/>
<dbReference type="Proteomes" id="UP001174909">
    <property type="component" value="Unassembled WGS sequence"/>
</dbReference>